<dbReference type="Gene3D" id="3.80.10.10">
    <property type="entry name" value="Ribonuclease Inhibitor"/>
    <property type="match status" value="1"/>
</dbReference>
<evidence type="ECO:0000256" key="1">
    <source>
        <dbReference type="SAM" id="MobiDB-lite"/>
    </source>
</evidence>
<evidence type="ECO:0000313" key="2">
    <source>
        <dbReference type="EMBL" id="DAE16679.1"/>
    </source>
</evidence>
<sequence>MIEKVVLKDRDTGQTLETFMFNRASSASGDTYDFEMDVSSYFVTATTKRFQLIAYDDAGNTGSRNINVSGVDVTISSVQTLNYTSSTSLAVGGAAKSIPMYKFANNASDKGIKVITEIYMNGEWKTLGEQTILDTYSHSITVDPKSCLTEALTHGAYPLRIHGEDVGSGVRGNYLHTAIMVVEAGNNTPIIAMRWYTDQLQGKRKLYENIEIDYAVYVGDNDEPQATILYDGAKETTAIAYRQQTNTYTKQVLESVHDGTKSVSVQVTCGDSQGETATFVVDGSLVDVEEVTTLREFNITMDSRSNGETDKSIKDGSVEVNVENCNWSSNGFVKDTYGTPTYGTENDKGRMALRIAEDMKARCTYKPFSGTSIEQNGLALSFTIKVKNVEDRTARLIDCLGDNSLGFYVTGEKLVFTCDGATAANPDDLGAQQTAVALYATDKETRFDIVIEPTSIAPYSGIGSIKIYVNGDEAAATYYNAGRFAHNDMTMLFDGTKADIYLYRLTAWATYYNYRQAFNNYLVGQKDTTAMLTEYEKNLVMASQTAEGTTKDRPTLQACMNAGLCCVTLLKNADTPDIEQSYPGYLDKLDGDKKTKAYFDWVIRFPDRPWQDCKVYKVPTTNQGTTSSLRPIKNKKGKFKGCKIEMLHTEEDFKDNPTALAKFKTAQKMAAKSQIQVIDGGLWVKTITIKVDYSDSTGANNGATMELFNKVQRAMGADYMTPAQNAYNGEGTMNTSIDSVTCALFRTDQQSVDATNETYAYFHAKANFNVDKGNPSFFGFEKVSGYNGDCLNYGDFKELVAEKGQDINIFKVQTLAKSDELIASNIYMLSEYCGEKHIFLENDGTGKMAECDATADPTEVDKSLAEVIADDVKNYDWGTVYLTNDYKYVKYTGGKWKDTTGKMQYDQSVKKWTVTGRVLNPVECFEYLKYDSLCWLQGVNGIEDMMRLDPATSKPIWLSYYESRYPDDDDLNDLYAQGKKVPYNLYKWLRWTQDCSQDRTEADGDITIHGKTVAGTKENRLKKFCEELHEWGNVKSTLSYVVGSDYVLAVDQRSKNMMITFYLDTNGLVRAYFNHWYDGDCVWLSDNDCGVTIPWDLDSKADPKHYYQGWNSVMFQQAYAGDKFWLDDKGSTTATLHDVAQDMRTAEADGIKIFSPDGCKKLWITDRIDKWAKITSSFDNERKYIESSKAGANYYYAVHGLRYEDLPVTFEKRFAYRDGFYQVGELYTNPFKMRAVGTDISIKITAAQDAFFGLGVDRADACVDSCYLKAGESYTLKSGMTATGSGTMLYVFGAKYLASLDVSGCTPKAEGWDISNCDLLQEIIIGGEDYTPEEGSGAITQLNMGNKSFLKRIDVRNTKITSIIASYCPRLTEVLASGSQLASIDLAETAPIETLQLPGTMTTLYFKNLPRLTYPGGLTIEGGMSKVTKMFLDECPKIDTMTLLRQITTAGALKSVRIPGINATASVEMLRAIKNSGAVGIDANGATYDESGQCSGLLGRWILTELVEDEEVKALQTYFLRLTVINSQFSMVKIDDVVSGDFCEKYSNPENETGADYDKTFVASGHTLKIVQNTHAYKCTYNSKLKQMEGRQLSDTDFNRLINGETFDVGDSAGEGFDIFHHLPHFWYKGVNDYKNQVKYIFHSMTDNEPLTTVGKKKEAMLSELLYAENTGIYADEAQEGETIGDNIITTAANVNAYRMDVEGMKQVRWPGLNHARLGAVFTDASGKIVGKFIMMVSHTYFDFTIGKYVFCDVPNGAKWMYFTSYRDIEDTMCLAVDSESLEALEPEWTEHTVGDVDSLVGTYPITIDGLKRPRSISGAVRSKKGDGTSQTSNEWAYDSEGNPTEMPNGTLHFTDKDFQNCCRMRGEGYQLQDYEMHKEISNLWWATHGTTNEQAVVGNGAHDAILNSRDDIGMADTAYVGNAMNSIMGLKHYVGCDSEWMDYIAGNVKSYTEFYKNRCVEISDDPVDYVFHIYDPIKKTERMVQSVTSGGNCVVRVVHGAKCDILPSKVHQTDTSKYTTHYAAGLWFPGSRGRCVLRSGNSSYAVSGLAYAGASYASSFSSTGFGGRLAFRGKFVIVD</sequence>
<proteinExistence type="predicted"/>
<dbReference type="EMBL" id="BK015629">
    <property type="protein sequence ID" value="DAE16679.1"/>
    <property type="molecule type" value="Genomic_DNA"/>
</dbReference>
<accession>A0A8S5QBL5</accession>
<organism evidence="2">
    <name type="scientific">Podoviridae sp. ctn7K25</name>
    <dbReference type="NCBI Taxonomy" id="2825273"/>
    <lineage>
        <taxon>Viruses</taxon>
        <taxon>Duplodnaviria</taxon>
        <taxon>Heunggongvirae</taxon>
        <taxon>Uroviricota</taxon>
        <taxon>Caudoviricetes</taxon>
    </lineage>
</organism>
<dbReference type="InterPro" id="IPR032675">
    <property type="entry name" value="LRR_dom_sf"/>
</dbReference>
<protein>
    <submittedName>
        <fullName evidence="2">Uncharacterized protein</fullName>
    </submittedName>
</protein>
<feature type="region of interest" description="Disordered" evidence="1">
    <location>
        <begin position="1819"/>
        <end position="1845"/>
    </location>
</feature>
<reference evidence="2" key="1">
    <citation type="journal article" date="2021" name="Proc. Natl. Acad. Sci. U.S.A.">
        <title>A Catalog of Tens of Thousands of Viruses from Human Metagenomes Reveals Hidden Associations with Chronic Diseases.</title>
        <authorList>
            <person name="Tisza M.J."/>
            <person name="Buck C.B."/>
        </authorList>
    </citation>
    <scope>NUCLEOTIDE SEQUENCE</scope>
    <source>
        <strain evidence="2">Ctn7K25</strain>
    </source>
</reference>
<name>A0A8S5QBL5_9CAUD</name>